<feature type="region of interest" description="Disordered" evidence="1">
    <location>
        <begin position="1"/>
        <end position="25"/>
    </location>
</feature>
<dbReference type="GO" id="GO:0006355">
    <property type="term" value="P:regulation of DNA-templated transcription"/>
    <property type="evidence" value="ECO:0007669"/>
    <property type="project" value="InterPro"/>
</dbReference>
<protein>
    <recommendedName>
        <fullName evidence="2">HTH luxR-type domain-containing protein</fullName>
    </recommendedName>
</protein>
<dbReference type="EMBL" id="CP043641">
    <property type="protein sequence ID" value="QNE36621.1"/>
    <property type="molecule type" value="Genomic_DNA"/>
</dbReference>
<dbReference type="Gene3D" id="1.10.10.10">
    <property type="entry name" value="Winged helix-like DNA-binding domain superfamily/Winged helix DNA-binding domain"/>
    <property type="match status" value="1"/>
</dbReference>
<dbReference type="Pfam" id="PF00196">
    <property type="entry name" value="GerE"/>
    <property type="match status" value="1"/>
</dbReference>
<feature type="compositionally biased region" description="Polar residues" evidence="1">
    <location>
        <begin position="1"/>
        <end position="13"/>
    </location>
</feature>
<dbReference type="AlphaFoldDB" id="A0A7G6YDQ6"/>
<name>A0A7G6YDQ6_9MICO</name>
<dbReference type="SMART" id="SM00421">
    <property type="entry name" value="HTH_LUXR"/>
    <property type="match status" value="1"/>
</dbReference>
<organism evidence="3 4">
    <name type="scientific">Leifsonia shinshuensis</name>
    <dbReference type="NCBI Taxonomy" id="150026"/>
    <lineage>
        <taxon>Bacteria</taxon>
        <taxon>Bacillati</taxon>
        <taxon>Actinomycetota</taxon>
        <taxon>Actinomycetes</taxon>
        <taxon>Micrococcales</taxon>
        <taxon>Microbacteriaceae</taxon>
        <taxon>Leifsonia</taxon>
    </lineage>
</organism>
<gene>
    <name evidence="3" type="ORF">F1C12_16895</name>
</gene>
<accession>A0A7G6YDQ6</accession>
<dbReference type="CDD" id="cd06170">
    <property type="entry name" value="LuxR_C_like"/>
    <property type="match status" value="1"/>
</dbReference>
<dbReference type="Proteomes" id="UP000515511">
    <property type="component" value="Chromosome"/>
</dbReference>
<dbReference type="GO" id="GO:0003677">
    <property type="term" value="F:DNA binding"/>
    <property type="evidence" value="ECO:0007669"/>
    <property type="project" value="InterPro"/>
</dbReference>
<feature type="domain" description="HTH luxR-type" evidence="2">
    <location>
        <begin position="799"/>
        <end position="864"/>
    </location>
</feature>
<dbReference type="InterPro" id="IPR016032">
    <property type="entry name" value="Sig_transdc_resp-reg_C-effctor"/>
</dbReference>
<dbReference type="SUPFAM" id="SSF46894">
    <property type="entry name" value="C-terminal effector domain of the bipartite response regulators"/>
    <property type="match status" value="1"/>
</dbReference>
<reference evidence="4" key="1">
    <citation type="submission" date="2019-09" db="EMBL/GenBank/DDBJ databases">
        <title>Antimicrobial potential of Antarctic Bacteria.</title>
        <authorList>
            <person name="Benaud N."/>
            <person name="Edwards R.J."/>
            <person name="Ferrari B.C."/>
        </authorList>
    </citation>
    <scope>NUCLEOTIDE SEQUENCE [LARGE SCALE GENOMIC DNA]</scope>
    <source>
        <strain evidence="4">INR9</strain>
    </source>
</reference>
<dbReference type="InterPro" id="IPR000792">
    <property type="entry name" value="Tscrpt_reg_LuxR_C"/>
</dbReference>
<evidence type="ECO:0000256" key="1">
    <source>
        <dbReference type="SAM" id="MobiDB-lite"/>
    </source>
</evidence>
<evidence type="ECO:0000259" key="2">
    <source>
        <dbReference type="PROSITE" id="PS50043"/>
    </source>
</evidence>
<dbReference type="PROSITE" id="PS50043">
    <property type="entry name" value="HTH_LUXR_2"/>
    <property type="match status" value="1"/>
</dbReference>
<evidence type="ECO:0000313" key="3">
    <source>
        <dbReference type="EMBL" id="QNE36621.1"/>
    </source>
</evidence>
<proteinExistence type="predicted"/>
<sequence length="884" mass="94557">MTITNTSDPSSGAGQVDREPPRLPRLSRYTIDRPALAGRLDRALREQATVVRAPAGYGKTSLVRKWLESPADGKRAAAGWIDLDLVTGEVRGFWDAVRTELDPHDADGRWDTDPVSAAQEVIAGYAGTVVLVLDGFTRRWDALLSADLLQVLRRTPGLHLMVLTRALTSFEAPAMAAVLDLVVIQDDDLAFDRPELDDVARVLGLDVERRILDHVFRQSRGWPLAARAMVRIFDDPRTALAEPVAVRALEDIMATVVAELLAGAAVGDEGRLGLQRAAVAPYLSPDIVERIGAAAADGDALGAAETAGLGVWTYARGQGRLVYELLDPVRVVLRAQLDAASPGEGDRLAADLLDVLEANGDAVAALRQALRAGDVAAAETIIARNWTSAFTEDAADYLDVLGGVELGAVRSSTILLAVTGLLREIAAGDATGALDYYHAAAEPQALRGRRLDPVRQYWTDLASMIALRKVGRLANADDFLVPLSTQDPAVTVPPIAWLEMGVTQLRLGRELEAVTSFERAALSVSDDPDLYVFASGAAALAHALHGELDRAKAVADRLDAHRHGDRPLAPCASAPLAIAQQLIATELHVSADAHGAEAREASSLPPVAAGDVGELHSYSAYASALRALAAGELDEAQQVIDGELLSKGAHTPSNTESARFVALSSDLLMSQGNLVAAQKLIKAFPDGTNALRPVSARLLLMFREYRSAQLLAETVLAESPGPRTRVEMLLVQAEALHRLKSARAATIRLNARQLAEANGLLTPFVLTIEGQVTPLPAASATGPGDVDAALSRIKPLFSEAAMAAQLTQRERIVLDRLQSTASLEYIARSLVVSINTVKTQTRSIYRKLGANSREEAVRVAYDLGLLRPRLPISRNRYEGDDRIA</sequence>
<evidence type="ECO:0000313" key="4">
    <source>
        <dbReference type="Proteomes" id="UP000515511"/>
    </source>
</evidence>
<dbReference type="RefSeq" id="WP_185276058.1">
    <property type="nucleotide sequence ID" value="NZ_CP043641.1"/>
</dbReference>
<dbReference type="KEGG" id="lse:F1C12_16895"/>
<dbReference type="InterPro" id="IPR036388">
    <property type="entry name" value="WH-like_DNA-bd_sf"/>
</dbReference>